<dbReference type="Proteomes" id="UP001592528">
    <property type="component" value="Unassembled WGS sequence"/>
</dbReference>
<dbReference type="EMBL" id="JBHEZZ010000004">
    <property type="protein sequence ID" value="MFC1401534.1"/>
    <property type="molecule type" value="Genomic_DNA"/>
</dbReference>
<protein>
    <submittedName>
        <fullName evidence="3">Oxygenase MpaB family protein</fullName>
        <ecNumber evidence="3">1.-.-.-</ecNumber>
    </submittedName>
</protein>
<dbReference type="InterPro" id="IPR018713">
    <property type="entry name" value="MPAB/Lcp_cat_dom"/>
</dbReference>
<keyword evidence="3" id="KW-0560">Oxidoreductase</keyword>
<proteinExistence type="predicted"/>
<organism evidence="3 4">
    <name type="scientific">Streptacidiphilus cavernicola</name>
    <dbReference type="NCBI Taxonomy" id="3342716"/>
    <lineage>
        <taxon>Bacteria</taxon>
        <taxon>Bacillati</taxon>
        <taxon>Actinomycetota</taxon>
        <taxon>Actinomycetes</taxon>
        <taxon>Kitasatosporales</taxon>
        <taxon>Streptomycetaceae</taxon>
        <taxon>Streptacidiphilus</taxon>
    </lineage>
</organism>
<dbReference type="RefSeq" id="WP_051726030.1">
    <property type="nucleotide sequence ID" value="NZ_JBHEZZ010000004.1"/>
</dbReference>
<accession>A0ABV6UJA3</accession>
<evidence type="ECO:0000313" key="3">
    <source>
        <dbReference type="EMBL" id="MFC1401534.1"/>
    </source>
</evidence>
<dbReference type="PANTHER" id="PTHR36151">
    <property type="entry name" value="BLR2777 PROTEIN"/>
    <property type="match status" value="1"/>
</dbReference>
<name>A0ABV6UJA3_9ACTN</name>
<evidence type="ECO:0000259" key="2">
    <source>
        <dbReference type="Pfam" id="PF09995"/>
    </source>
</evidence>
<dbReference type="PANTHER" id="PTHR36151:SF3">
    <property type="entry name" value="ER-BOUND OXYGENASE MPAB_MPAB'_RUBBER OXYGENASE CATALYTIC DOMAIN-CONTAINING PROTEIN"/>
    <property type="match status" value="1"/>
</dbReference>
<feature type="region of interest" description="Disordered" evidence="1">
    <location>
        <begin position="1"/>
        <end position="22"/>
    </location>
</feature>
<gene>
    <name evidence="3" type="ORF">ACEZDJ_09560</name>
</gene>
<dbReference type="Pfam" id="PF09995">
    <property type="entry name" value="MPAB_Lcp_cat"/>
    <property type="match status" value="1"/>
</dbReference>
<evidence type="ECO:0000313" key="4">
    <source>
        <dbReference type="Proteomes" id="UP001592528"/>
    </source>
</evidence>
<feature type="domain" description="ER-bound oxygenase mpaB/mpaB'/Rubber oxygenase catalytic" evidence="2">
    <location>
        <begin position="29"/>
        <end position="253"/>
    </location>
</feature>
<dbReference type="EC" id="1.-.-.-" evidence="3"/>
<comment type="caution">
    <text evidence="3">The sequence shown here is derived from an EMBL/GenBank/DDBJ whole genome shotgun (WGS) entry which is preliminary data.</text>
</comment>
<sequence length="288" mass="31621">MERETSRTTDEPPEQQPDFGLFGPQSVTWRVHADPMMLPAGLRALLLQALHPLAMAGVAEHSRYREDPWGRLLRTAQYVGAVTYGSTAQAEAALARVRAVHLRVRGTDPDTGAGYRADDPELLTWVHCCETDSFLRVTRAGGLRLTAAEADRYVAEQRETAWRLGVPRTAPLPATVDELDDYFDRIRPELRAGPAAREAARFAVLPPMPLWVALATPARPAWTGIMALGVASLPRWARRLYGLPGWPVADLGARVATRSLRTSLLVLPAALREGPHLKEARARLAAHG</sequence>
<dbReference type="GO" id="GO:0016491">
    <property type="term" value="F:oxidoreductase activity"/>
    <property type="evidence" value="ECO:0007669"/>
    <property type="project" value="UniProtKB-KW"/>
</dbReference>
<evidence type="ECO:0000256" key="1">
    <source>
        <dbReference type="SAM" id="MobiDB-lite"/>
    </source>
</evidence>
<feature type="compositionally biased region" description="Basic and acidic residues" evidence="1">
    <location>
        <begin position="1"/>
        <end position="10"/>
    </location>
</feature>
<reference evidence="3 4" key="1">
    <citation type="submission" date="2024-09" db="EMBL/GenBank/DDBJ databases">
        <authorList>
            <person name="Lee S.D."/>
        </authorList>
    </citation>
    <scope>NUCLEOTIDE SEQUENCE [LARGE SCALE GENOMIC DNA]</scope>
    <source>
        <strain evidence="3 4">N1-5</strain>
    </source>
</reference>
<keyword evidence="4" id="KW-1185">Reference proteome</keyword>